<comment type="caution">
    <text evidence="9">The sequence shown here is derived from an EMBL/GenBank/DDBJ whole genome shotgun (WGS) entry which is preliminary data.</text>
</comment>
<accession>A0ABQ4NGK5</accession>
<dbReference type="Proteomes" id="UP000786693">
    <property type="component" value="Unassembled WGS sequence"/>
</dbReference>
<comment type="pathway">
    <text evidence="2">Cofactor biosynthesis; tetrahydrofolate biosynthesis; 2-amino-4-hydroxy-6-hydroxymethyl-7,8-dihydropteridine diphosphate from 7,8-dihydroneopterin triphosphate: step 3/4.</text>
</comment>
<reference evidence="9 10" key="1">
    <citation type="submission" date="2021-05" db="EMBL/GenBank/DDBJ databases">
        <title>Bacteria Genome sequencing.</title>
        <authorList>
            <person name="Takabe Y."/>
            <person name="Nakajima Y."/>
            <person name="Suzuki S."/>
            <person name="Shiozaki T."/>
        </authorList>
    </citation>
    <scope>NUCLEOTIDE SEQUENCE [LARGE SCALE GENOMIC DNA]</scope>
    <source>
        <strain evidence="9 10">AI_62</strain>
    </source>
</reference>
<dbReference type="Gene3D" id="3.30.1130.10">
    <property type="match status" value="1"/>
</dbReference>
<dbReference type="Pfam" id="PF02152">
    <property type="entry name" value="FolB"/>
    <property type="match status" value="1"/>
</dbReference>
<evidence type="ECO:0000313" key="10">
    <source>
        <dbReference type="Proteomes" id="UP000786693"/>
    </source>
</evidence>
<dbReference type="InterPro" id="IPR006157">
    <property type="entry name" value="FolB_dom"/>
</dbReference>
<comment type="catalytic activity">
    <reaction evidence="1">
        <text>7,8-dihydroneopterin = 6-hydroxymethyl-7,8-dihydropterin + glycolaldehyde</text>
        <dbReference type="Rhea" id="RHEA:10540"/>
        <dbReference type="ChEBI" id="CHEBI:17001"/>
        <dbReference type="ChEBI" id="CHEBI:17071"/>
        <dbReference type="ChEBI" id="CHEBI:44841"/>
        <dbReference type="EC" id="4.1.2.25"/>
    </reaction>
</comment>
<dbReference type="EC" id="4.1.2.25" evidence="4"/>
<feature type="domain" description="Dihydroneopterin aldolase/epimerase" evidence="8">
    <location>
        <begin position="32"/>
        <end position="141"/>
    </location>
</feature>
<dbReference type="PANTHER" id="PTHR42844:SF1">
    <property type="entry name" value="DIHYDRONEOPTERIN ALDOLASE 1-RELATED"/>
    <property type="match status" value="1"/>
</dbReference>
<evidence type="ECO:0000256" key="3">
    <source>
        <dbReference type="ARBA" id="ARBA00005708"/>
    </source>
</evidence>
<dbReference type="PANTHER" id="PTHR42844">
    <property type="entry name" value="DIHYDRONEOPTERIN ALDOLASE 1-RELATED"/>
    <property type="match status" value="1"/>
</dbReference>
<dbReference type="InterPro" id="IPR043133">
    <property type="entry name" value="GTP-CH-I_C/QueF"/>
</dbReference>
<dbReference type="EMBL" id="BPFH01000001">
    <property type="protein sequence ID" value="GIT93546.1"/>
    <property type="molecule type" value="Genomic_DNA"/>
</dbReference>
<evidence type="ECO:0000256" key="7">
    <source>
        <dbReference type="ARBA" id="ARBA00032903"/>
    </source>
</evidence>
<name>A0ABQ4NGK5_9RHOB</name>
<evidence type="ECO:0000256" key="6">
    <source>
        <dbReference type="ARBA" id="ARBA00023239"/>
    </source>
</evidence>
<dbReference type="SUPFAM" id="SSF55620">
    <property type="entry name" value="Tetrahydrobiopterin biosynthesis enzymes-like"/>
    <property type="match status" value="1"/>
</dbReference>
<comment type="similarity">
    <text evidence="3">Belongs to the DHNA family.</text>
</comment>
<evidence type="ECO:0000256" key="5">
    <source>
        <dbReference type="ARBA" id="ARBA00022909"/>
    </source>
</evidence>
<protein>
    <recommendedName>
        <fullName evidence="4">dihydroneopterin aldolase</fullName>
        <ecNumber evidence="4">4.1.2.25</ecNumber>
    </recommendedName>
    <alternativeName>
        <fullName evidence="7">7,8-dihydroneopterin aldolase</fullName>
    </alternativeName>
</protein>
<dbReference type="RefSeq" id="WP_220747078.1">
    <property type="nucleotide sequence ID" value="NZ_BPFH01000001.1"/>
</dbReference>
<sequence length="305" mass="32556">MPADDTLALGTAFSSPLDRARQDTATHPLDRIVLRDHVRSVEIGAFQQERGVTQRIRFDIVTEVSLDADAVAGDDVDGILSYDTLLEAVEAELAAERVNLLETLAERVAARVLLHDRAARVFVRIEKLDRGPFVLGVEIVRSRVQAPVVQAPEAPPPQPHVVLLRPGLIADPGTAGMIDRLAAGPTPAIVIVAPDVAPPQAMHPAAQRRIDLLALDQAGWQLAACDPRCVVIDTRTELDWALRHGNLSVWAPARMVLDATDSPDGADPEALALWLAGTFDAVQVTCVGDGPHPAGMDCVASPSAL</sequence>
<organism evidence="9 10">
    <name type="scientific">Jannaschia pagri</name>
    <dbReference type="NCBI Taxonomy" id="2829797"/>
    <lineage>
        <taxon>Bacteria</taxon>
        <taxon>Pseudomonadati</taxon>
        <taxon>Pseudomonadota</taxon>
        <taxon>Alphaproteobacteria</taxon>
        <taxon>Rhodobacterales</taxon>
        <taxon>Roseobacteraceae</taxon>
        <taxon>Jannaschia</taxon>
    </lineage>
</organism>
<dbReference type="SMART" id="SM00905">
    <property type="entry name" value="FolB"/>
    <property type="match status" value="1"/>
</dbReference>
<proteinExistence type="inferred from homology"/>
<evidence type="ECO:0000256" key="2">
    <source>
        <dbReference type="ARBA" id="ARBA00005013"/>
    </source>
</evidence>
<keyword evidence="10" id="KW-1185">Reference proteome</keyword>
<keyword evidence="5" id="KW-0289">Folate biosynthesis</keyword>
<evidence type="ECO:0000313" key="9">
    <source>
        <dbReference type="EMBL" id="GIT93546.1"/>
    </source>
</evidence>
<keyword evidence="6" id="KW-0456">Lyase</keyword>
<gene>
    <name evidence="9" type="ORF">JANAI62_01690</name>
</gene>
<evidence type="ECO:0000259" key="8">
    <source>
        <dbReference type="SMART" id="SM00905"/>
    </source>
</evidence>
<evidence type="ECO:0000256" key="1">
    <source>
        <dbReference type="ARBA" id="ARBA00001353"/>
    </source>
</evidence>
<evidence type="ECO:0000256" key="4">
    <source>
        <dbReference type="ARBA" id="ARBA00013043"/>
    </source>
</evidence>
<dbReference type="InterPro" id="IPR006156">
    <property type="entry name" value="Dihydroneopterin_aldolase"/>
</dbReference>